<evidence type="ECO:0000259" key="2">
    <source>
        <dbReference type="SMART" id="SM00899"/>
    </source>
</evidence>
<dbReference type="PANTHER" id="PTHR43151">
    <property type="entry name" value="FEOA FAMILY PROTEIN"/>
    <property type="match status" value="1"/>
</dbReference>
<dbReference type="RefSeq" id="WP_046280859.1">
    <property type="nucleotide sequence ID" value="NZ_LATL02000008.1"/>
</dbReference>
<gene>
    <name evidence="3" type="ORF">WN50_22610</name>
</gene>
<evidence type="ECO:0000256" key="1">
    <source>
        <dbReference type="ARBA" id="ARBA00023004"/>
    </source>
</evidence>
<dbReference type="Pfam" id="PF04023">
    <property type="entry name" value="FeoA"/>
    <property type="match status" value="1"/>
</dbReference>
<dbReference type="InterPro" id="IPR008988">
    <property type="entry name" value="Transcriptional_repressor_C"/>
</dbReference>
<dbReference type="GO" id="GO:0046914">
    <property type="term" value="F:transition metal ion binding"/>
    <property type="evidence" value="ECO:0007669"/>
    <property type="project" value="InterPro"/>
</dbReference>
<dbReference type="SMART" id="SM00899">
    <property type="entry name" value="FeoA"/>
    <property type="match status" value="1"/>
</dbReference>
<dbReference type="SUPFAM" id="SSF50037">
    <property type="entry name" value="C-terminal domain of transcriptional repressors"/>
    <property type="match status" value="1"/>
</dbReference>
<evidence type="ECO:0000313" key="4">
    <source>
        <dbReference type="Proteomes" id="UP000033607"/>
    </source>
</evidence>
<keyword evidence="1" id="KW-0408">Iron</keyword>
<proteinExistence type="predicted"/>
<name>A0A0F5YAD2_9CYAN</name>
<dbReference type="InterPro" id="IPR038157">
    <property type="entry name" value="FeoA_core_dom"/>
</dbReference>
<protein>
    <submittedName>
        <fullName evidence="3">Iron ABC transporter</fullName>
    </submittedName>
</protein>
<dbReference type="EMBL" id="LATL02000008">
    <property type="protein sequence ID" value="KKD35921.1"/>
    <property type="molecule type" value="Genomic_DNA"/>
</dbReference>
<dbReference type="OrthoDB" id="7916291at2"/>
<organism evidence="3 4">
    <name type="scientific">Limnoraphis robusta CS-951</name>
    <dbReference type="NCBI Taxonomy" id="1637645"/>
    <lineage>
        <taxon>Bacteria</taxon>
        <taxon>Bacillati</taxon>
        <taxon>Cyanobacteriota</taxon>
        <taxon>Cyanophyceae</taxon>
        <taxon>Oscillatoriophycideae</taxon>
        <taxon>Oscillatoriales</taxon>
        <taxon>Sirenicapillariaceae</taxon>
        <taxon>Limnoraphis</taxon>
    </lineage>
</organism>
<dbReference type="Proteomes" id="UP000033607">
    <property type="component" value="Unassembled WGS sequence"/>
</dbReference>
<dbReference type="PANTHER" id="PTHR43151:SF1">
    <property type="entry name" value="SSR2333 PROTEIN"/>
    <property type="match status" value="1"/>
</dbReference>
<dbReference type="InterPro" id="IPR053184">
    <property type="entry name" value="FeoA-like"/>
</dbReference>
<sequence length="78" mass="8577">MGLSELKAGQVGFVDSIQPHHSNDGLVHRLEAMGILPNRPIQVLRVAWFGGPLHVRIGTTTEVAIRRQEAAQIRVKVC</sequence>
<comment type="caution">
    <text evidence="3">The sequence shown here is derived from an EMBL/GenBank/DDBJ whole genome shotgun (WGS) entry which is preliminary data.</text>
</comment>
<dbReference type="InterPro" id="IPR007167">
    <property type="entry name" value="Fe-transptr_FeoA-like"/>
</dbReference>
<feature type="domain" description="Ferrous iron transporter FeoA-like" evidence="2">
    <location>
        <begin position="1"/>
        <end position="77"/>
    </location>
</feature>
<reference evidence="3 4" key="1">
    <citation type="submission" date="2015-06" db="EMBL/GenBank/DDBJ databases">
        <title>Draft genome assembly of filamentous brackish cyanobacterium Limnoraphis robusta strain CS-951.</title>
        <authorList>
            <person name="Willis A."/>
            <person name="Parks M."/>
            <person name="Burford M.A."/>
        </authorList>
    </citation>
    <scope>NUCLEOTIDE SEQUENCE [LARGE SCALE GENOMIC DNA]</scope>
    <source>
        <strain evidence="3 4">CS-951</strain>
    </source>
</reference>
<accession>A0A0F5YAD2</accession>
<dbReference type="AlphaFoldDB" id="A0A0F5YAD2"/>
<evidence type="ECO:0000313" key="3">
    <source>
        <dbReference type="EMBL" id="KKD35921.1"/>
    </source>
</evidence>
<dbReference type="Gene3D" id="2.30.30.90">
    <property type="match status" value="1"/>
</dbReference>